<accession>A0A426Y5Q9</accession>
<dbReference type="AlphaFoldDB" id="A0A426Y5Q9"/>
<sequence length="138" mass="14352">MSVVHARRLRSAAVADRHRGRVPMCPLTARPPPQSAALNGQNIPQGKERRAESCPEEAGGVSQTACALVLEDGGGGGSSGHCLSSELVVGLAILVKELEITKGALEICGAKKVNSMTKEHAWTAEAATNIDATVTRNT</sequence>
<comment type="caution">
    <text evidence="2">The sequence shown here is derived from an EMBL/GenBank/DDBJ whole genome shotgun (WGS) entry which is preliminary data.</text>
</comment>
<gene>
    <name evidence="2" type="ORF">B296_00027562</name>
</gene>
<name>A0A426Y5Q9_ENSVE</name>
<organism evidence="2 3">
    <name type="scientific">Ensete ventricosum</name>
    <name type="common">Abyssinian banana</name>
    <name type="synonym">Musa ensete</name>
    <dbReference type="NCBI Taxonomy" id="4639"/>
    <lineage>
        <taxon>Eukaryota</taxon>
        <taxon>Viridiplantae</taxon>
        <taxon>Streptophyta</taxon>
        <taxon>Embryophyta</taxon>
        <taxon>Tracheophyta</taxon>
        <taxon>Spermatophyta</taxon>
        <taxon>Magnoliopsida</taxon>
        <taxon>Liliopsida</taxon>
        <taxon>Zingiberales</taxon>
        <taxon>Musaceae</taxon>
        <taxon>Ensete</taxon>
    </lineage>
</organism>
<dbReference type="EMBL" id="AMZH03014797">
    <property type="protein sequence ID" value="RRT47044.1"/>
    <property type="molecule type" value="Genomic_DNA"/>
</dbReference>
<evidence type="ECO:0000313" key="3">
    <source>
        <dbReference type="Proteomes" id="UP000287651"/>
    </source>
</evidence>
<feature type="region of interest" description="Disordered" evidence="1">
    <location>
        <begin position="28"/>
        <end position="56"/>
    </location>
</feature>
<evidence type="ECO:0000256" key="1">
    <source>
        <dbReference type="SAM" id="MobiDB-lite"/>
    </source>
</evidence>
<dbReference type="Proteomes" id="UP000287651">
    <property type="component" value="Unassembled WGS sequence"/>
</dbReference>
<protein>
    <submittedName>
        <fullName evidence="2">Uncharacterized protein</fullName>
    </submittedName>
</protein>
<proteinExistence type="predicted"/>
<reference evidence="2 3" key="1">
    <citation type="journal article" date="2014" name="Agronomy (Basel)">
        <title>A Draft Genome Sequence for Ensete ventricosum, the Drought-Tolerant Tree Against Hunger.</title>
        <authorList>
            <person name="Harrison J."/>
            <person name="Moore K.A."/>
            <person name="Paszkiewicz K."/>
            <person name="Jones T."/>
            <person name="Grant M."/>
            <person name="Ambacheew D."/>
            <person name="Muzemil S."/>
            <person name="Studholme D.J."/>
        </authorList>
    </citation>
    <scope>NUCLEOTIDE SEQUENCE [LARGE SCALE GENOMIC DNA]</scope>
</reference>
<evidence type="ECO:0000313" key="2">
    <source>
        <dbReference type="EMBL" id="RRT47044.1"/>
    </source>
</evidence>